<protein>
    <recommendedName>
        <fullName evidence="3">F-box domain-containing protein</fullName>
    </recommendedName>
</protein>
<keyword evidence="2" id="KW-1185">Reference proteome</keyword>
<accession>A0A5N5XFI1</accession>
<dbReference type="Gene3D" id="3.80.10.10">
    <property type="entry name" value="Ribonuclease Inhibitor"/>
    <property type="match status" value="1"/>
</dbReference>
<dbReference type="Proteomes" id="UP000326565">
    <property type="component" value="Unassembled WGS sequence"/>
</dbReference>
<dbReference type="OrthoDB" id="2305901at2759"/>
<reference evidence="1 2" key="1">
    <citation type="submission" date="2019-04" db="EMBL/GenBank/DDBJ databases">
        <title>Friends and foes A comparative genomics study of 23 Aspergillus species from section Flavi.</title>
        <authorList>
            <consortium name="DOE Joint Genome Institute"/>
            <person name="Kjaerbolling I."/>
            <person name="Vesth T."/>
            <person name="Frisvad J.C."/>
            <person name="Nybo J.L."/>
            <person name="Theobald S."/>
            <person name="Kildgaard S."/>
            <person name="Isbrandt T."/>
            <person name="Kuo A."/>
            <person name="Sato A."/>
            <person name="Lyhne E.K."/>
            <person name="Kogle M.E."/>
            <person name="Wiebenga A."/>
            <person name="Kun R.S."/>
            <person name="Lubbers R.J."/>
            <person name="Makela M.R."/>
            <person name="Barry K."/>
            <person name="Chovatia M."/>
            <person name="Clum A."/>
            <person name="Daum C."/>
            <person name="Haridas S."/>
            <person name="He G."/>
            <person name="LaButti K."/>
            <person name="Lipzen A."/>
            <person name="Mondo S."/>
            <person name="Riley R."/>
            <person name="Salamov A."/>
            <person name="Simmons B.A."/>
            <person name="Magnuson J.K."/>
            <person name="Henrissat B."/>
            <person name="Mortensen U.H."/>
            <person name="Larsen T.O."/>
            <person name="Devries R.P."/>
            <person name="Grigoriev I.V."/>
            <person name="Machida M."/>
            <person name="Baker S.E."/>
            <person name="Andersen M.R."/>
        </authorList>
    </citation>
    <scope>NUCLEOTIDE SEQUENCE [LARGE SCALE GENOMIC DNA]</scope>
    <source>
        <strain evidence="1 2">CBS 151.66</strain>
    </source>
</reference>
<sequence length="341" mass="39303">MIPALYDQQLLVNKSWAAEGISVLWRYPPVTALASIKKGRRQFYARQVRELDFAGSDDGKQHERFRFLEFPRLKRIAIDFCHPENGRKLWLGQYIQRNLEDFVFYGANPTEDILSLLESRCPRLRGILIDWAIHGLDTDRLFQFFNNCKSLMSIWLPSFMNYYISDQILTLLVARDGLVALELGKYITYDAIKQALEHIECPFKDIQHLTLHLQSKAVIPLAAAIQSVVRLELTIEDSEFNVLPMISSLNMLRILELRLPQEWDVPGADILALKKLKNLRILSIETWSSLTLTDQEFISLVKDLEHTLITDHYHTINMPQRSPGGSTPKLLTLSKLRVNSA</sequence>
<organism evidence="1 2">
    <name type="scientific">Aspergillus leporis</name>
    <dbReference type="NCBI Taxonomy" id="41062"/>
    <lineage>
        <taxon>Eukaryota</taxon>
        <taxon>Fungi</taxon>
        <taxon>Dikarya</taxon>
        <taxon>Ascomycota</taxon>
        <taxon>Pezizomycotina</taxon>
        <taxon>Eurotiomycetes</taxon>
        <taxon>Eurotiomycetidae</taxon>
        <taxon>Eurotiales</taxon>
        <taxon>Aspergillaceae</taxon>
        <taxon>Aspergillus</taxon>
        <taxon>Aspergillus subgen. Circumdati</taxon>
    </lineage>
</organism>
<gene>
    <name evidence="1" type="ORF">BDV29DRAFT_151785</name>
</gene>
<dbReference type="EMBL" id="ML732150">
    <property type="protein sequence ID" value="KAB8079498.1"/>
    <property type="molecule type" value="Genomic_DNA"/>
</dbReference>
<evidence type="ECO:0000313" key="1">
    <source>
        <dbReference type="EMBL" id="KAB8079498.1"/>
    </source>
</evidence>
<evidence type="ECO:0008006" key="3">
    <source>
        <dbReference type="Google" id="ProtNLM"/>
    </source>
</evidence>
<dbReference type="InterPro" id="IPR032675">
    <property type="entry name" value="LRR_dom_sf"/>
</dbReference>
<dbReference type="SUPFAM" id="SSF52047">
    <property type="entry name" value="RNI-like"/>
    <property type="match status" value="1"/>
</dbReference>
<name>A0A5N5XFI1_9EURO</name>
<dbReference type="AlphaFoldDB" id="A0A5N5XFI1"/>
<evidence type="ECO:0000313" key="2">
    <source>
        <dbReference type="Proteomes" id="UP000326565"/>
    </source>
</evidence>
<proteinExistence type="predicted"/>